<keyword evidence="5" id="KW-1003">Cell membrane</keyword>
<dbReference type="KEGG" id="bov:BOV_0560"/>
<evidence type="ECO:0000256" key="5">
    <source>
        <dbReference type="ARBA" id="ARBA00022475"/>
    </source>
</evidence>
<keyword evidence="6" id="KW-0997">Cell inner membrane</keyword>
<proteinExistence type="inferred from homology"/>
<dbReference type="CDD" id="cd12837">
    <property type="entry name" value="EcCorA-like_u1"/>
    <property type="match status" value="1"/>
</dbReference>
<dbReference type="HOGENOM" id="CLU_007127_5_0_5"/>
<evidence type="ECO:0000256" key="10">
    <source>
        <dbReference type="ARBA" id="ARBA00023065"/>
    </source>
</evidence>
<evidence type="ECO:0000256" key="7">
    <source>
        <dbReference type="ARBA" id="ARBA00022692"/>
    </source>
</evidence>
<evidence type="ECO:0000256" key="8">
    <source>
        <dbReference type="ARBA" id="ARBA00022842"/>
    </source>
</evidence>
<dbReference type="InterPro" id="IPR050829">
    <property type="entry name" value="CorA_MIT"/>
</dbReference>
<dbReference type="InterPro" id="IPR045861">
    <property type="entry name" value="CorA_cytoplasmic_dom"/>
</dbReference>
<evidence type="ECO:0000256" key="9">
    <source>
        <dbReference type="ARBA" id="ARBA00022989"/>
    </source>
</evidence>
<keyword evidence="8" id="KW-0460">Magnesium</keyword>
<dbReference type="InterPro" id="IPR045863">
    <property type="entry name" value="CorA_TM1_TM2"/>
</dbReference>
<dbReference type="InterPro" id="IPR002523">
    <property type="entry name" value="MgTranspt_CorA/ZnTranspt_ZntB"/>
</dbReference>
<evidence type="ECO:0000256" key="2">
    <source>
        <dbReference type="ARBA" id="ARBA00009765"/>
    </source>
</evidence>
<dbReference type="SUPFAM" id="SSF143865">
    <property type="entry name" value="CorA soluble domain-like"/>
    <property type="match status" value="1"/>
</dbReference>
<comment type="subcellular location">
    <subcellularLocation>
        <location evidence="1">Cell inner membrane</location>
        <topology evidence="1">Multi-pass membrane protein</topology>
    </subcellularLocation>
</comment>
<evidence type="ECO:0000256" key="1">
    <source>
        <dbReference type="ARBA" id="ARBA00004429"/>
    </source>
</evidence>
<dbReference type="AlphaFoldDB" id="A0A0H3ARD3"/>
<dbReference type="Pfam" id="PF01544">
    <property type="entry name" value="CorA"/>
    <property type="match status" value="1"/>
</dbReference>
<dbReference type="GO" id="GO:0015095">
    <property type="term" value="F:magnesium ion transmembrane transporter activity"/>
    <property type="evidence" value="ECO:0007669"/>
    <property type="project" value="TreeGrafter"/>
</dbReference>
<keyword evidence="10" id="KW-0406">Ion transport</keyword>
<name>A0A0H3ARD3_BRUO2</name>
<keyword evidence="11 13" id="KW-0472">Membrane</keyword>
<evidence type="ECO:0000256" key="13">
    <source>
        <dbReference type="SAM" id="Phobius"/>
    </source>
</evidence>
<organism evidence="14 15">
    <name type="scientific">Brucella ovis (strain ATCC 25840 / 63/290 / NCTC 10512)</name>
    <dbReference type="NCBI Taxonomy" id="444178"/>
    <lineage>
        <taxon>Bacteria</taxon>
        <taxon>Pseudomonadati</taxon>
        <taxon>Pseudomonadota</taxon>
        <taxon>Alphaproteobacteria</taxon>
        <taxon>Hyphomicrobiales</taxon>
        <taxon>Brucellaceae</taxon>
        <taxon>Brucella/Ochrobactrum group</taxon>
        <taxon>Brucella</taxon>
    </lineage>
</organism>
<comment type="similarity">
    <text evidence="2">Belongs to the CorA metal ion transporter (MIT) (TC 1.A.35) family.</text>
</comment>
<dbReference type="SUPFAM" id="SSF144083">
    <property type="entry name" value="Magnesium transport protein CorA, transmembrane region"/>
    <property type="match status" value="1"/>
</dbReference>
<evidence type="ECO:0000256" key="6">
    <source>
        <dbReference type="ARBA" id="ARBA00022519"/>
    </source>
</evidence>
<evidence type="ECO:0000256" key="3">
    <source>
        <dbReference type="ARBA" id="ARBA00019439"/>
    </source>
</evidence>
<dbReference type="Proteomes" id="UP000006383">
    <property type="component" value="Chromosome I"/>
</dbReference>
<dbReference type="FunFam" id="1.20.58.340:FF:000001">
    <property type="entry name" value="Magnesium transport protein CorA"/>
    <property type="match status" value="1"/>
</dbReference>
<evidence type="ECO:0000256" key="11">
    <source>
        <dbReference type="ARBA" id="ARBA00023136"/>
    </source>
</evidence>
<feature type="transmembrane region" description="Helical" evidence="13">
    <location>
        <begin position="295"/>
        <end position="315"/>
    </location>
</feature>
<evidence type="ECO:0000313" key="15">
    <source>
        <dbReference type="Proteomes" id="UP000006383"/>
    </source>
</evidence>
<dbReference type="GO" id="GO:0015087">
    <property type="term" value="F:cobalt ion transmembrane transporter activity"/>
    <property type="evidence" value="ECO:0007669"/>
    <property type="project" value="TreeGrafter"/>
</dbReference>
<feature type="transmembrane region" description="Helical" evidence="13">
    <location>
        <begin position="327"/>
        <end position="347"/>
    </location>
</feature>
<keyword evidence="15" id="KW-1185">Reference proteome</keyword>
<evidence type="ECO:0000256" key="4">
    <source>
        <dbReference type="ARBA" id="ARBA00022448"/>
    </source>
</evidence>
<dbReference type="GO" id="GO:0015099">
    <property type="term" value="F:nickel cation transmembrane transporter activity"/>
    <property type="evidence" value="ECO:0007669"/>
    <property type="project" value="TreeGrafter"/>
</dbReference>
<keyword evidence="7 13" id="KW-0812">Transmembrane</keyword>
<evidence type="ECO:0000256" key="12">
    <source>
        <dbReference type="ARBA" id="ARBA00034269"/>
    </source>
</evidence>
<dbReference type="PANTHER" id="PTHR47685">
    <property type="entry name" value="MAGNESIUM TRANSPORT PROTEIN CORA"/>
    <property type="match status" value="1"/>
</dbReference>
<dbReference type="EMBL" id="CP000708">
    <property type="protein sequence ID" value="ABQ61560.1"/>
    <property type="molecule type" value="Genomic_DNA"/>
</dbReference>
<sequence length="353" mass="39014">MPYSVNNFRAICVSFRSFAVRSSMITLYCLSGDHLEQIDVEPGTPLPDNVIWIDIFTPGVSEDHIVEAWTGISIPTREDMTEIEESSRFYMESGAQYLTVPILHAVDLDHRELAPVTFITHGARLITVRYANPKSFSIYISRVTKPGNGLIPAKCTGISIMLGIIEATTNRLADILEGVAGKIDAASHSIYRRQPKAHPMTTEDFRHVLTQIGGQGTFLSRTRESLAGLSRMLVYLSANNSPVSAKKDTRSGIKSLERDAQSLTAYVDFLANKVTFLLDTIVGLISVEQNAIIKIFSVAAVGFMPPTLVASIYGMNFSFMPELHSPWGYPMALIFMVASALLPLLYFRSKGWL</sequence>
<gene>
    <name evidence="14" type="ordered locus">BOV_0560</name>
</gene>
<accession>A0A0H3ARD3</accession>
<dbReference type="PANTHER" id="PTHR47685:SF1">
    <property type="entry name" value="MAGNESIUM TRANSPORT PROTEIN CORA"/>
    <property type="match status" value="1"/>
</dbReference>
<protein>
    <recommendedName>
        <fullName evidence="3">Magnesium transport protein CorA</fullName>
    </recommendedName>
</protein>
<keyword evidence="9 13" id="KW-1133">Transmembrane helix</keyword>
<evidence type="ECO:0000313" key="14">
    <source>
        <dbReference type="EMBL" id="ABQ61560.1"/>
    </source>
</evidence>
<comment type="catalytic activity">
    <reaction evidence="12">
        <text>Mg(2+)(in) = Mg(2+)(out)</text>
        <dbReference type="Rhea" id="RHEA:29827"/>
        <dbReference type="ChEBI" id="CHEBI:18420"/>
    </reaction>
</comment>
<dbReference type="Gene3D" id="1.20.58.340">
    <property type="entry name" value="Magnesium transport protein CorA, transmembrane region"/>
    <property type="match status" value="1"/>
</dbReference>
<reference evidence="15" key="1">
    <citation type="journal article" date="2009" name="PLoS ONE">
        <title>Genome degradation in Brucella ovis corresponds with narrowing of its host range and tissue tropism.</title>
        <authorList>
            <person name="Tsolis R.M."/>
            <person name="Seshadri R."/>
            <person name="Santos R.L."/>
            <person name="Sangari F.J."/>
            <person name="Lobo J.M."/>
            <person name="de Jong M.F."/>
            <person name="Ren Q."/>
            <person name="Myers G."/>
            <person name="Brinkac L.M."/>
            <person name="Nelson W.C."/>
            <person name="Deboy R.T."/>
            <person name="Angiuoli S."/>
            <person name="Khouri H."/>
            <person name="Dimitrov G."/>
            <person name="Robinson J.R."/>
            <person name="Mulligan S."/>
            <person name="Walker R.L."/>
            <person name="Elzer P.E."/>
            <person name="Hassan K.A."/>
            <person name="Paulsen I.T."/>
        </authorList>
    </citation>
    <scope>NUCLEOTIDE SEQUENCE [LARGE SCALE GENOMIC DNA]</scope>
    <source>
        <strain evidence="15">ATCC 25840 / 63/290 / NCTC 10512</strain>
    </source>
</reference>
<dbReference type="GO" id="GO:0005886">
    <property type="term" value="C:plasma membrane"/>
    <property type="evidence" value="ECO:0007669"/>
    <property type="project" value="UniProtKB-SubCell"/>
</dbReference>
<keyword evidence="4" id="KW-0813">Transport</keyword>